<dbReference type="Proteomes" id="UP000023152">
    <property type="component" value="Unassembled WGS sequence"/>
</dbReference>
<accession>X6MQU5</accession>
<reference evidence="5 6" key="1">
    <citation type="journal article" date="2013" name="Curr. Biol.">
        <title>The Genome of the Foraminiferan Reticulomyxa filosa.</title>
        <authorList>
            <person name="Glockner G."/>
            <person name="Hulsmann N."/>
            <person name="Schleicher M."/>
            <person name="Noegel A.A."/>
            <person name="Eichinger L."/>
            <person name="Gallinger C."/>
            <person name="Pawlowski J."/>
            <person name="Sierra R."/>
            <person name="Euteneuer U."/>
            <person name="Pillet L."/>
            <person name="Moustafa A."/>
            <person name="Platzer M."/>
            <person name="Groth M."/>
            <person name="Szafranski K."/>
            <person name="Schliwa M."/>
        </authorList>
    </citation>
    <scope>NUCLEOTIDE SEQUENCE [LARGE SCALE GENOMIC DNA]</scope>
</reference>
<proteinExistence type="predicted"/>
<name>X6MQU5_RETFI</name>
<keyword evidence="6" id="KW-1185">Reference proteome</keyword>
<sequence length="121" mass="13147">MQQLSSMENTVLGICAGLVEIGMAQPLLYWKNAVQQKLPWTINPRYLYRGLAANAINFSVLCGIQFFGTGVIQQMIVGKDSLDRRLTHTETIAASFGGGVISGFICGPLELVVVQQQVCSI</sequence>
<dbReference type="Gene3D" id="1.50.40.10">
    <property type="entry name" value="Mitochondrial carrier domain"/>
    <property type="match status" value="1"/>
</dbReference>
<evidence type="ECO:0000256" key="3">
    <source>
        <dbReference type="ARBA" id="ARBA00023136"/>
    </source>
</evidence>
<evidence type="ECO:0000256" key="2">
    <source>
        <dbReference type="ARBA" id="ARBA00022692"/>
    </source>
</evidence>
<comment type="subcellular location">
    <subcellularLocation>
        <location evidence="1">Membrane</location>
    </subcellularLocation>
</comment>
<dbReference type="EMBL" id="ASPP01019119">
    <property type="protein sequence ID" value="ETO15450.1"/>
    <property type="molecule type" value="Genomic_DNA"/>
</dbReference>
<dbReference type="SUPFAM" id="SSF103506">
    <property type="entry name" value="Mitochondrial carrier"/>
    <property type="match status" value="1"/>
</dbReference>
<evidence type="ECO:0000313" key="6">
    <source>
        <dbReference type="Proteomes" id="UP000023152"/>
    </source>
</evidence>
<evidence type="ECO:0000256" key="1">
    <source>
        <dbReference type="ARBA" id="ARBA00004370"/>
    </source>
</evidence>
<keyword evidence="2 4" id="KW-0812">Transmembrane</keyword>
<dbReference type="OrthoDB" id="44467at2759"/>
<dbReference type="InterPro" id="IPR023395">
    <property type="entry name" value="MCP_dom_sf"/>
</dbReference>
<gene>
    <name evidence="5" type="ORF">RFI_21913</name>
</gene>
<evidence type="ECO:0000313" key="5">
    <source>
        <dbReference type="EMBL" id="ETO15450.1"/>
    </source>
</evidence>
<organism evidence="5 6">
    <name type="scientific">Reticulomyxa filosa</name>
    <dbReference type="NCBI Taxonomy" id="46433"/>
    <lineage>
        <taxon>Eukaryota</taxon>
        <taxon>Sar</taxon>
        <taxon>Rhizaria</taxon>
        <taxon>Retaria</taxon>
        <taxon>Foraminifera</taxon>
        <taxon>Monothalamids</taxon>
        <taxon>Reticulomyxidae</taxon>
        <taxon>Reticulomyxa</taxon>
    </lineage>
</organism>
<feature type="transmembrane region" description="Helical" evidence="4">
    <location>
        <begin position="48"/>
        <end position="72"/>
    </location>
</feature>
<evidence type="ECO:0000256" key="4">
    <source>
        <dbReference type="SAM" id="Phobius"/>
    </source>
</evidence>
<keyword evidence="3 4" id="KW-0472">Membrane</keyword>
<dbReference type="GO" id="GO:0016020">
    <property type="term" value="C:membrane"/>
    <property type="evidence" value="ECO:0007669"/>
    <property type="project" value="UniProtKB-SubCell"/>
</dbReference>
<comment type="caution">
    <text evidence="5">The sequence shown here is derived from an EMBL/GenBank/DDBJ whole genome shotgun (WGS) entry which is preliminary data.</text>
</comment>
<dbReference type="AlphaFoldDB" id="X6MQU5"/>
<keyword evidence="4" id="KW-1133">Transmembrane helix</keyword>
<protein>
    <submittedName>
        <fullName evidence="5">Uncharacterized protein</fullName>
    </submittedName>
</protein>